<accession>A0A922KXJ3</accession>
<name>A0A922KXJ3_DERFA</name>
<keyword evidence="3" id="KW-1185">Reference proteome</keyword>
<reference evidence="2" key="2">
    <citation type="journal article" date="2022" name="Res Sq">
        <title>Comparative Genomics Reveals Insights into the Divergent Evolution of Astigmatic Mites and Household Pest Adaptations.</title>
        <authorList>
            <person name="Xiong Q."/>
            <person name="Wan A.T.-Y."/>
            <person name="Liu X.-Y."/>
            <person name="Fung C.S.-H."/>
            <person name="Xiao X."/>
            <person name="Malainual N."/>
            <person name="Hou J."/>
            <person name="Wang L."/>
            <person name="Wang M."/>
            <person name="Yang K."/>
            <person name="Cui Y."/>
            <person name="Leung E."/>
            <person name="Nong W."/>
            <person name="Shin S.-K."/>
            <person name="Au S."/>
            <person name="Jeong K.Y."/>
            <person name="Chew F.T."/>
            <person name="Hui J."/>
            <person name="Leung T.F."/>
            <person name="Tungtrongchitr A."/>
            <person name="Zhong N."/>
            <person name="Liu Z."/>
            <person name="Tsui S."/>
        </authorList>
    </citation>
    <scope>NUCLEOTIDE SEQUENCE</scope>
    <source>
        <strain evidence="2">Derf</strain>
        <tissue evidence="2">Whole organism</tissue>
    </source>
</reference>
<dbReference type="EMBL" id="ASGP02000006">
    <property type="protein sequence ID" value="KAH9501047.1"/>
    <property type="molecule type" value="Genomic_DNA"/>
</dbReference>
<keyword evidence="1" id="KW-0812">Transmembrane</keyword>
<organism evidence="2 3">
    <name type="scientific">Dermatophagoides farinae</name>
    <name type="common">American house dust mite</name>
    <dbReference type="NCBI Taxonomy" id="6954"/>
    <lineage>
        <taxon>Eukaryota</taxon>
        <taxon>Metazoa</taxon>
        <taxon>Ecdysozoa</taxon>
        <taxon>Arthropoda</taxon>
        <taxon>Chelicerata</taxon>
        <taxon>Arachnida</taxon>
        <taxon>Acari</taxon>
        <taxon>Acariformes</taxon>
        <taxon>Sarcoptiformes</taxon>
        <taxon>Astigmata</taxon>
        <taxon>Psoroptidia</taxon>
        <taxon>Analgoidea</taxon>
        <taxon>Pyroglyphidae</taxon>
        <taxon>Dermatophagoidinae</taxon>
        <taxon>Dermatophagoides</taxon>
    </lineage>
</organism>
<keyword evidence="1" id="KW-0472">Membrane</keyword>
<reference evidence="2" key="1">
    <citation type="submission" date="2013-05" db="EMBL/GenBank/DDBJ databases">
        <authorList>
            <person name="Yim A.K.Y."/>
            <person name="Chan T.F."/>
            <person name="Ji K.M."/>
            <person name="Liu X.Y."/>
            <person name="Zhou J.W."/>
            <person name="Li R.Q."/>
            <person name="Yang K.Y."/>
            <person name="Li J."/>
            <person name="Li M."/>
            <person name="Law P.T.W."/>
            <person name="Wu Y.L."/>
            <person name="Cai Z.L."/>
            <person name="Qin H."/>
            <person name="Bao Y."/>
            <person name="Leung R.K.K."/>
            <person name="Ng P.K.S."/>
            <person name="Zou J."/>
            <person name="Zhong X.J."/>
            <person name="Ran P.X."/>
            <person name="Zhong N.S."/>
            <person name="Liu Z.G."/>
            <person name="Tsui S.K.W."/>
        </authorList>
    </citation>
    <scope>NUCLEOTIDE SEQUENCE</scope>
    <source>
        <strain evidence="2">Derf</strain>
        <tissue evidence="2">Whole organism</tissue>
    </source>
</reference>
<comment type="caution">
    <text evidence="2">The sequence shown here is derived from an EMBL/GenBank/DDBJ whole genome shotgun (WGS) entry which is preliminary data.</text>
</comment>
<feature type="transmembrane region" description="Helical" evidence="1">
    <location>
        <begin position="59"/>
        <end position="76"/>
    </location>
</feature>
<dbReference type="Proteomes" id="UP000790347">
    <property type="component" value="Unassembled WGS sequence"/>
</dbReference>
<proteinExistence type="predicted"/>
<protein>
    <submittedName>
        <fullName evidence="2">Uncharacterized protein</fullName>
    </submittedName>
</protein>
<dbReference type="AlphaFoldDB" id="A0A922KXJ3"/>
<evidence type="ECO:0000256" key="1">
    <source>
        <dbReference type="SAM" id="Phobius"/>
    </source>
</evidence>
<evidence type="ECO:0000313" key="2">
    <source>
        <dbReference type="EMBL" id="KAH9501047.1"/>
    </source>
</evidence>
<sequence length="107" mass="12969">MSKHTSFFDGTQPIWNHNIAEKANKRPAVNRKNFTRITFDPRKRQEKIKNNPVNKINQLMIYHHILLVVLVVILNYNHYCHEKYSTYEQENLRSAFRRVVHVMWLVH</sequence>
<gene>
    <name evidence="2" type="ORF">DERF_011917</name>
</gene>
<evidence type="ECO:0000313" key="3">
    <source>
        <dbReference type="Proteomes" id="UP000790347"/>
    </source>
</evidence>
<keyword evidence="1" id="KW-1133">Transmembrane helix</keyword>